<dbReference type="EMBL" id="LN906597">
    <property type="protein sequence ID" value="CUT17665.1"/>
    <property type="molecule type" value="Genomic_DNA"/>
</dbReference>
<keyword evidence="3" id="KW-1185">Reference proteome</keyword>
<keyword evidence="1" id="KW-0472">Membrane</keyword>
<evidence type="ECO:0000313" key="2">
    <source>
        <dbReference type="EMBL" id="CUT17665.1"/>
    </source>
</evidence>
<organism evidence="2 3">
    <name type="scientific">Candidatus Ichthyocystis hellenicum</name>
    <dbReference type="NCBI Taxonomy" id="1561003"/>
    <lineage>
        <taxon>Bacteria</taxon>
        <taxon>Pseudomonadati</taxon>
        <taxon>Pseudomonadota</taxon>
        <taxon>Betaproteobacteria</taxon>
        <taxon>Burkholderiales</taxon>
        <taxon>Candidatus Ichthyocystis</taxon>
    </lineage>
</organism>
<gene>
    <name evidence="2" type="ORF">Ark11_0842</name>
</gene>
<evidence type="ECO:0000256" key="1">
    <source>
        <dbReference type="SAM" id="Phobius"/>
    </source>
</evidence>
<sequence length="66" mass="7736">MFRDYIVGIFGVVIGFKFLIWVRVLVFVFVVNLWIDHGVLGHGVLLCWYFFLACYCHKYGIMMLVG</sequence>
<dbReference type="Proteomes" id="UP000198651">
    <property type="component" value="Chromosome I"/>
</dbReference>
<keyword evidence="1" id="KW-1133">Transmembrane helix</keyword>
<proteinExistence type="predicted"/>
<accession>A0A0S4M207</accession>
<feature type="transmembrane region" description="Helical" evidence="1">
    <location>
        <begin position="39"/>
        <end position="56"/>
    </location>
</feature>
<feature type="transmembrane region" description="Helical" evidence="1">
    <location>
        <begin position="7"/>
        <end position="33"/>
    </location>
</feature>
<dbReference type="AlphaFoldDB" id="A0A0S4M207"/>
<reference evidence="3" key="1">
    <citation type="submission" date="2015-11" db="EMBL/GenBank/DDBJ databases">
        <authorList>
            <person name="Seth-Smith H.M.B."/>
        </authorList>
    </citation>
    <scope>NUCLEOTIDE SEQUENCE [LARGE SCALE GENOMIC DNA]</scope>
    <source>
        <strain evidence="3">2013Ark11</strain>
    </source>
</reference>
<protein>
    <submittedName>
        <fullName evidence="2">Putative membrane protein</fullName>
    </submittedName>
</protein>
<keyword evidence="1" id="KW-0812">Transmembrane</keyword>
<name>A0A0S4M207_9BURK</name>
<dbReference type="STRING" id="1561003.Ark11_0842"/>
<evidence type="ECO:0000313" key="3">
    <source>
        <dbReference type="Proteomes" id="UP000198651"/>
    </source>
</evidence>